<evidence type="ECO:0000313" key="1">
    <source>
        <dbReference type="EMBL" id="KAJ2792817.1"/>
    </source>
</evidence>
<dbReference type="Proteomes" id="UP001140094">
    <property type="component" value="Unassembled WGS sequence"/>
</dbReference>
<proteinExistence type="predicted"/>
<keyword evidence="2" id="KW-1185">Reference proteome</keyword>
<dbReference type="OrthoDB" id="17415at2759"/>
<evidence type="ECO:0000313" key="2">
    <source>
        <dbReference type="Proteomes" id="UP001140094"/>
    </source>
</evidence>
<dbReference type="EMBL" id="JANBUO010003116">
    <property type="protein sequence ID" value="KAJ2792817.1"/>
    <property type="molecule type" value="Genomic_DNA"/>
</dbReference>
<gene>
    <name evidence="1" type="ORF">H4R20_006720</name>
</gene>
<organism evidence="1 2">
    <name type="scientific">Coemansia guatemalensis</name>
    <dbReference type="NCBI Taxonomy" id="2761395"/>
    <lineage>
        <taxon>Eukaryota</taxon>
        <taxon>Fungi</taxon>
        <taxon>Fungi incertae sedis</taxon>
        <taxon>Zoopagomycota</taxon>
        <taxon>Kickxellomycotina</taxon>
        <taxon>Kickxellomycetes</taxon>
        <taxon>Kickxellales</taxon>
        <taxon>Kickxellaceae</taxon>
        <taxon>Coemansia</taxon>
    </lineage>
</organism>
<reference evidence="1" key="1">
    <citation type="submission" date="2022-07" db="EMBL/GenBank/DDBJ databases">
        <title>Phylogenomic reconstructions and comparative analyses of Kickxellomycotina fungi.</title>
        <authorList>
            <person name="Reynolds N.K."/>
            <person name="Stajich J.E."/>
            <person name="Barry K."/>
            <person name="Grigoriev I.V."/>
            <person name="Crous P."/>
            <person name="Smith M.E."/>
        </authorList>
    </citation>
    <scope>NUCLEOTIDE SEQUENCE</scope>
    <source>
        <strain evidence="1">NRRL 1565</strain>
    </source>
</reference>
<comment type="caution">
    <text evidence="1">The sequence shown here is derived from an EMBL/GenBank/DDBJ whole genome shotgun (WGS) entry which is preliminary data.</text>
</comment>
<dbReference type="AlphaFoldDB" id="A0A9W8LPY0"/>
<accession>A0A9W8LPY0</accession>
<protein>
    <submittedName>
        <fullName evidence="1">Uncharacterized protein</fullName>
    </submittedName>
</protein>
<name>A0A9W8LPY0_9FUNG</name>
<sequence length="84" mass="9583">MVPCETYLVQPGWFDIFFPTNFELLQQVYNVVCRASAAANGLGKSQVWSQRNFALQNADLPKTSTRSGENPMLEFYENNKFLLS</sequence>